<keyword evidence="3" id="KW-1185">Reference proteome</keyword>
<evidence type="ECO:0000313" key="3">
    <source>
        <dbReference type="Proteomes" id="UP001265700"/>
    </source>
</evidence>
<proteinExistence type="predicted"/>
<evidence type="ECO:0000313" key="2">
    <source>
        <dbReference type="EMBL" id="MDR7151985.1"/>
    </source>
</evidence>
<comment type="caution">
    <text evidence="2">The sequence shown here is derived from an EMBL/GenBank/DDBJ whole genome shotgun (WGS) entry which is preliminary data.</text>
</comment>
<gene>
    <name evidence="2" type="ORF">J2W49_003961</name>
</gene>
<feature type="region of interest" description="Disordered" evidence="1">
    <location>
        <begin position="44"/>
        <end position="74"/>
    </location>
</feature>
<organism evidence="2 3">
    <name type="scientific">Hydrogenophaga palleronii</name>
    <dbReference type="NCBI Taxonomy" id="65655"/>
    <lineage>
        <taxon>Bacteria</taxon>
        <taxon>Pseudomonadati</taxon>
        <taxon>Pseudomonadota</taxon>
        <taxon>Betaproteobacteria</taxon>
        <taxon>Burkholderiales</taxon>
        <taxon>Comamonadaceae</taxon>
        <taxon>Hydrogenophaga</taxon>
    </lineage>
</organism>
<protein>
    <submittedName>
        <fullName evidence="2">Uncharacterized protein</fullName>
    </submittedName>
</protein>
<reference evidence="2 3" key="1">
    <citation type="submission" date="2023-07" db="EMBL/GenBank/DDBJ databases">
        <title>Sorghum-associated microbial communities from plants grown in Nebraska, USA.</title>
        <authorList>
            <person name="Schachtman D."/>
        </authorList>
    </citation>
    <scope>NUCLEOTIDE SEQUENCE [LARGE SCALE GENOMIC DNA]</scope>
    <source>
        <strain evidence="2 3">4249</strain>
    </source>
</reference>
<dbReference type="Proteomes" id="UP001265700">
    <property type="component" value="Unassembled WGS sequence"/>
</dbReference>
<sequence length="137" mass="15076">MTNAWCPIRPNVTPGSSGGNILAIAFSAILTLLNEELPFLRTDPTHAPPCHRAAGQRGGLEPGAERSQRAQDVPARLARNGRICRLQPRLRSFDERRIILVRLLALCRIKGWKCPHLCAHRRPGHPPDGVCRGGGRL</sequence>
<name>A0ABU1WRS2_9BURK</name>
<dbReference type="EMBL" id="JAVDWU010000009">
    <property type="protein sequence ID" value="MDR7151985.1"/>
    <property type="molecule type" value="Genomic_DNA"/>
</dbReference>
<evidence type="ECO:0000256" key="1">
    <source>
        <dbReference type="SAM" id="MobiDB-lite"/>
    </source>
</evidence>
<accession>A0ABU1WRS2</accession>